<dbReference type="eggNOG" id="COG4968">
    <property type="taxonomic scope" value="Bacteria"/>
</dbReference>
<dbReference type="AlphaFoldDB" id="U2FNZ2"/>
<dbReference type="Pfam" id="PF16732">
    <property type="entry name" value="ComP_DUS"/>
    <property type="match status" value="1"/>
</dbReference>
<evidence type="ECO:0000256" key="1">
    <source>
        <dbReference type="SAM" id="Phobius"/>
    </source>
</evidence>
<dbReference type="Proteomes" id="UP000006242">
    <property type="component" value="Unassembled WGS sequence"/>
</dbReference>
<dbReference type="EMBL" id="AFNV02000026">
    <property type="protein sequence ID" value="ERJ17894.1"/>
    <property type="molecule type" value="Genomic_DNA"/>
</dbReference>
<keyword evidence="1" id="KW-0812">Transmembrane</keyword>
<dbReference type="InterPro" id="IPR045584">
    <property type="entry name" value="Pilin-like"/>
</dbReference>
<gene>
    <name evidence="2" type="ORF">SSPSH_003251</name>
</gene>
<reference evidence="2 3" key="2">
    <citation type="journal article" date="2013" name="PLoS ONE">
        <title>INDIGO - INtegrated Data Warehouse of MIcrobial GenOmes with Examples from the Red Sea Extremophiles.</title>
        <authorList>
            <person name="Alam I."/>
            <person name="Antunes A."/>
            <person name="Kamau A.A."/>
            <person name="Ba Alawi W."/>
            <person name="Kalkatawi M."/>
            <person name="Stingl U."/>
            <person name="Bajic V.B."/>
        </authorList>
    </citation>
    <scope>NUCLEOTIDE SEQUENCE [LARGE SCALE GENOMIC DNA]</scope>
    <source>
        <strain evidence="2 3">E1L3A</strain>
    </source>
</reference>
<dbReference type="RefSeq" id="WP_006912006.1">
    <property type="nucleotide sequence ID" value="NZ_AFNV02000026.1"/>
</dbReference>
<dbReference type="PANTHER" id="PTHR30093:SF47">
    <property type="entry name" value="TYPE IV PILUS NON-CORE MINOR PILIN PILE"/>
    <property type="match status" value="1"/>
</dbReference>
<evidence type="ECO:0000313" key="2">
    <source>
        <dbReference type="EMBL" id="ERJ17894.1"/>
    </source>
</evidence>
<feature type="transmembrane region" description="Helical" evidence="1">
    <location>
        <begin position="6"/>
        <end position="32"/>
    </location>
</feature>
<dbReference type="GO" id="GO:0043683">
    <property type="term" value="P:type IV pilus assembly"/>
    <property type="evidence" value="ECO:0007669"/>
    <property type="project" value="InterPro"/>
</dbReference>
<reference evidence="2 3" key="1">
    <citation type="journal article" date="2011" name="J. Bacteriol.">
        <title>Genome sequence of Salinisphaera shabanensis, a gammaproteobacterium from the harsh, variable environment of the brine-seawater interface of the Shaban Deep in the Red Sea.</title>
        <authorList>
            <person name="Antunes A."/>
            <person name="Alam I."/>
            <person name="Bajic V.B."/>
            <person name="Stingl U."/>
        </authorList>
    </citation>
    <scope>NUCLEOTIDE SEQUENCE [LARGE SCALE GENOMIC DNA]</scope>
    <source>
        <strain evidence="2 3">E1L3A</strain>
    </source>
</reference>
<proteinExistence type="predicted"/>
<evidence type="ECO:0000313" key="3">
    <source>
        <dbReference type="Proteomes" id="UP000006242"/>
    </source>
</evidence>
<comment type="caution">
    <text evidence="2">The sequence shown here is derived from an EMBL/GenBank/DDBJ whole genome shotgun (WGS) entry which is preliminary data.</text>
</comment>
<dbReference type="PROSITE" id="PS00409">
    <property type="entry name" value="PROKAR_NTER_METHYL"/>
    <property type="match status" value="1"/>
</dbReference>
<protein>
    <submittedName>
        <fullName evidence="2">Type IV minor pilin protein PilE</fullName>
    </submittedName>
</protein>
<dbReference type="STRING" id="1033802.SSPSH_003251"/>
<keyword evidence="1" id="KW-1133">Transmembrane helix</keyword>
<dbReference type="Gene3D" id="3.30.700.10">
    <property type="entry name" value="Glycoprotein, Type 4 Pilin"/>
    <property type="match status" value="1"/>
</dbReference>
<name>U2FNZ2_9GAMM</name>
<dbReference type="PANTHER" id="PTHR30093">
    <property type="entry name" value="GENERAL SECRETION PATHWAY PROTEIN G"/>
    <property type="match status" value="1"/>
</dbReference>
<keyword evidence="1" id="KW-0472">Membrane</keyword>
<dbReference type="Pfam" id="PF07963">
    <property type="entry name" value="N_methyl"/>
    <property type="match status" value="1"/>
</dbReference>
<dbReference type="NCBIfam" id="TIGR02532">
    <property type="entry name" value="IV_pilin_GFxxxE"/>
    <property type="match status" value="1"/>
</dbReference>
<keyword evidence="3" id="KW-1185">Reference proteome</keyword>
<accession>U2FNZ2</accession>
<dbReference type="SUPFAM" id="SSF54523">
    <property type="entry name" value="Pili subunits"/>
    <property type="match status" value="1"/>
</dbReference>
<dbReference type="InterPro" id="IPR012902">
    <property type="entry name" value="N_methyl_site"/>
</dbReference>
<dbReference type="InterPro" id="IPR031982">
    <property type="entry name" value="PilE-like"/>
</dbReference>
<organism evidence="2 3">
    <name type="scientific">Salinisphaera shabanensis E1L3A</name>
    <dbReference type="NCBI Taxonomy" id="1033802"/>
    <lineage>
        <taxon>Bacteria</taxon>
        <taxon>Pseudomonadati</taxon>
        <taxon>Pseudomonadota</taxon>
        <taxon>Gammaproteobacteria</taxon>
        <taxon>Salinisphaerales</taxon>
        <taxon>Salinisphaeraceae</taxon>
        <taxon>Salinisphaera</taxon>
    </lineage>
</organism>
<sequence length="137" mass="14744">MTMKKIAGFTLIELMITVAIVGILAAIAYPSYLNQMRQSRRADAQSALLQAANRQERFYTTQYTYANNLGDLGMPAETENEAYTLAVDSGDGDGFAISANAQGDQTNDDCATLTINERGEKTANGTGADTATSQQCW</sequence>